<dbReference type="Pfam" id="PF21188">
    <property type="entry name" value="BRR2_plug"/>
    <property type="match status" value="1"/>
</dbReference>
<sequence>MANQPNLSGYKYTAMSNLVLSVDKRFVTRHKDENTGDPESLAGRINIHDMGGRIIRDDALSQSGKTKTTRAIERGKINEGNEVLEREQRKRKRGGEEAELLVEDLKYKPRTPATRATFDLITTIVSRTLGEVPGHVTRSAADAVLEFLKDDNMKDLDKKREVDELLGSSMRPKEFNELVNLGKKITDYEAQDEEGDEGQDLRQKVEMEEDFTETRRKDEVVDEGVAVVFDEDEDDNAAQNYEVRDEDTSDDEADAPSDLAAQDAEDETATMSDKDDLIIQGDAATQADAARIDLQDEETEQLIPVDEIDAYWMQRQIGLVYDDAVDQQEKTKEALTILENEDDRPVNEIENDLMDMFNYEHHDLVAKLVANKDRIVWVTKWRATAEKSTERSVLEREIQQAGHRQILQELLGQAPAPAATQRAAAPKLKFDLSNITVPTASKDTEMQDAPKTGGLIRGLQPSGRITNLENLVFEQGNHLMSNPNVKLPQGSTRRQFKGYEEIHVPPPKAKRDPNERLMPTSEMPAWARQGFGSSQELNRIQTKCYPTAFNDDSNMLICAPTGSGKTNVAMLAILREIGKHMNPETGEIALDEFKIIFIAPLKALVQEQVGNFGKRLEVYGIKVAELTGDRQLTKQQIAETQVIVTTPEKYDVITRKATDTSYINLVRLVCIDEIHLLHDDRGPVLESLVSRTIRRSQQTGDHVRLVGLSATLPNYHDVARFLHVDPDKGLFYFDGTFRPCPLKQEYIGVTDKKAIKQIKMMNDVCYTKVLEHVGQNRNQLIIFVHSRKETAKTAKYIRDKALESETIGQILRSDSSIRHILQSASAEVQNADLKDLMPYGFGIHHAGMSRDDRSAVEDLFADGSIQVLVSTSTLAWGVNLPAHTVIIKGTQVYSPEKGSWIELSPQDVLQMLGRAGRPQFDTYGEGIIITTQAEMQYYLSLLNQQLPIESQLVGKLADNLNAEVVLGNVRTRDDGVDWLGYTYLFVRMNRSPGLYSVGAEYEDDHLLERKRVDLIHAAATVLERCGLVRYDKKTGLIQSTELGRIASHYYISYKSMSTYNQHIQPGMSSIEMFRVFAMSEEFKYIPVRQDEKLELAKLLERVPVPIKEPVEEPTAKINALLQAYISRLRLEGLAVMADLVYVTQSAQRIMRAIFEICLKKGYAEVSRIALELCKTIEQRMWPSMSPLRQFPKVPKDVVQKSERIGVPFKTYFDLDPPHMGELLGLPKAGRLVCGLVEKFPRLQLEVETRPITRSILKLELTIRANFVWDDDIHGTAQSFWILVEDCDGEQLLFHDQFILRKEFATAEDEQMVDFTVPIDDPKPPNYFVSIISDRWMGAETKLAVEFFKVLLPPKFPAPTAVLELQPVTASGLKKREYVDLYKHVQAFNRVQSQVFNTLYASDDNAFVGASAGVGKTFCAEFAMLRHWMKKGSDEQRIIYIAPFQELVDNRYKGWKERFATISGGKEVVKLTGDNTADIRLIGQGDLILATPSQWDVVSRTWRRRRAVNTIALFIADDVHMIGGSGGSVYETILTRMSYMKQQLDSGLRIVALSVPLADGREFGNWIGATKHTIFNFSPSVRAVPLELRLQSFTIPHFPSLMLAMAKPAYNAITQLSPDKPALVFVPSRKQARKTALDIFGACVADGNEDRFLNTNLEEIQPILEKVDEKALAESLSHGIGYYHEALTAFDKRAVLHLFKIGAIQVILASRDCCWELETNAHLVIVMGTQFYEGKEHRYIDYRISDLLQMYGRAGRVGQDKSAKGVLMVPAVKREYYKKFLNESLPIESTLHESLHENFVAEISGGEISSLQDAMDLTTFSYMYRRLLINPSYYNLYSLEQDDISNWLSNLVEGTIKDLAEAGLVEYDQEAETGPVAAENACMIASHYNISFVTMQTLRLSLNAKSTVKNVLEIITAATEFEDLQIRRHENHILERIYERVPNKMQEVDMNTPHFKAFVLLQAHFSRMQLPIDLAKDQEIVVKKVINLLYAAVDVLSSEGHLSAMRPMDVSQMVIQAMWIHDSPLKQIPHFGSDTIKEAKKFGISDIFEFMEAMDPEENEDYPKLIKALGLNNKQLAEAATFTNEYYPNVEFKVDPEEPHEVVCNSPAILNVTVAREIDEEDEPKDMVHAPFFPGTKTESFWVVVADKKLNYLLGIKKFSVGRKISFKLQYTVNHPGEHELTAFMINDSYMGVDQEPTFKVTAVEGMDEDDDEDDEEDDEDGDEDEDDDEPESMEE</sequence>
<dbReference type="CDD" id="cd18795">
    <property type="entry name" value="SF2_C_Ski2"/>
    <property type="match status" value="1"/>
</dbReference>
<dbReference type="Pfam" id="PF23445">
    <property type="entry name" value="WHD_SNRNP200"/>
    <property type="match status" value="2"/>
</dbReference>
<dbReference type="FunFam" id="1.10.150.20:FF:000013">
    <property type="entry name" value="U5 small nuclear ribonucleoprotein kDa helicase"/>
    <property type="match status" value="1"/>
</dbReference>
<keyword evidence="6" id="KW-0347">Helicase</keyword>
<dbReference type="InterPro" id="IPR036390">
    <property type="entry name" value="WH_DNA-bd_sf"/>
</dbReference>
<feature type="domain" description="Helicase ATP-binding" evidence="11">
    <location>
        <begin position="546"/>
        <end position="730"/>
    </location>
</feature>
<dbReference type="InterPro" id="IPR027417">
    <property type="entry name" value="P-loop_NTPase"/>
</dbReference>
<dbReference type="SMART" id="SM00490">
    <property type="entry name" value="HELICc"/>
    <property type="match status" value="2"/>
</dbReference>
<dbReference type="FunFam" id="3.40.50.300:FF:000368">
    <property type="entry name" value="U5 small nuclear ribonucleoprotein 200 kDa helicase"/>
    <property type="match status" value="1"/>
</dbReference>
<dbReference type="GO" id="GO:0005524">
    <property type="term" value="F:ATP binding"/>
    <property type="evidence" value="ECO:0007669"/>
    <property type="project" value="UniProtKB-KW"/>
</dbReference>
<dbReference type="GO" id="GO:0000712">
    <property type="term" value="P:resolution of meiotic recombination intermediates"/>
    <property type="evidence" value="ECO:0007669"/>
    <property type="project" value="TreeGrafter"/>
</dbReference>
<feature type="domain" description="Helicase C-terminal" evidence="12">
    <location>
        <begin position="768"/>
        <end position="960"/>
    </location>
</feature>
<dbReference type="Proteomes" id="UP000799779">
    <property type="component" value="Unassembled WGS sequence"/>
</dbReference>
<keyword evidence="4" id="KW-0547">Nucleotide-binding</keyword>
<dbReference type="InterPro" id="IPR048863">
    <property type="entry name" value="BRR2_plug"/>
</dbReference>
<dbReference type="Gene3D" id="1.10.3380.10">
    <property type="entry name" value="Sec63 N-terminal domain-like domain"/>
    <property type="match status" value="2"/>
</dbReference>
<dbReference type="InterPro" id="IPR011545">
    <property type="entry name" value="DEAD/DEAH_box_helicase_dom"/>
</dbReference>
<feature type="compositionally biased region" description="Acidic residues" evidence="10">
    <location>
        <begin position="244"/>
        <end position="255"/>
    </location>
</feature>
<evidence type="ECO:0000256" key="1">
    <source>
        <dbReference type="ARBA" id="ARBA00004123"/>
    </source>
</evidence>
<feature type="domain" description="Helicase ATP-binding" evidence="11">
    <location>
        <begin position="1396"/>
        <end position="1574"/>
    </location>
</feature>
<dbReference type="GO" id="GO:0003678">
    <property type="term" value="F:DNA helicase activity"/>
    <property type="evidence" value="ECO:0007669"/>
    <property type="project" value="TreeGrafter"/>
</dbReference>
<keyword evidence="14" id="KW-1185">Reference proteome</keyword>
<dbReference type="Gene3D" id="1.10.10.10">
    <property type="entry name" value="Winged helix-like DNA-binding domain superfamily/Winged helix DNA-binding domain"/>
    <property type="match status" value="2"/>
</dbReference>
<organism evidence="13 14">
    <name type="scientific">Amniculicola lignicola CBS 123094</name>
    <dbReference type="NCBI Taxonomy" id="1392246"/>
    <lineage>
        <taxon>Eukaryota</taxon>
        <taxon>Fungi</taxon>
        <taxon>Dikarya</taxon>
        <taxon>Ascomycota</taxon>
        <taxon>Pezizomycotina</taxon>
        <taxon>Dothideomycetes</taxon>
        <taxon>Pleosporomycetidae</taxon>
        <taxon>Pleosporales</taxon>
        <taxon>Amniculicolaceae</taxon>
        <taxon>Amniculicola</taxon>
    </lineage>
</organism>
<dbReference type="FunFam" id="1.10.10.10:FF:000024">
    <property type="entry name" value="U5 small nuclear ribonucleoprotein helicase"/>
    <property type="match status" value="1"/>
</dbReference>
<dbReference type="InterPro" id="IPR014001">
    <property type="entry name" value="Helicase_ATP-bd"/>
</dbReference>
<evidence type="ECO:0000256" key="7">
    <source>
        <dbReference type="ARBA" id="ARBA00022840"/>
    </source>
</evidence>
<dbReference type="InterPro" id="IPR041094">
    <property type="entry name" value="Brr2_helicase_PWI"/>
</dbReference>
<evidence type="ECO:0000259" key="12">
    <source>
        <dbReference type="PROSITE" id="PS51194"/>
    </source>
</evidence>
<dbReference type="FunFam" id="1.10.3380.10:FF:000005">
    <property type="entry name" value="Pre-mRNA splicing helicase, putative"/>
    <property type="match status" value="1"/>
</dbReference>
<evidence type="ECO:0000256" key="9">
    <source>
        <dbReference type="ARBA" id="ARBA00047984"/>
    </source>
</evidence>
<dbReference type="Gene3D" id="3.40.50.300">
    <property type="entry name" value="P-loop containing nucleotide triphosphate hydrolases"/>
    <property type="match status" value="4"/>
</dbReference>
<gene>
    <name evidence="13" type="ORF">P154DRAFT_520613</name>
</gene>
<dbReference type="Pfam" id="PF02889">
    <property type="entry name" value="Sec63"/>
    <property type="match status" value="2"/>
</dbReference>
<evidence type="ECO:0000256" key="3">
    <source>
        <dbReference type="ARBA" id="ARBA00022737"/>
    </source>
</evidence>
<dbReference type="OrthoDB" id="5575at2759"/>
<evidence type="ECO:0000313" key="14">
    <source>
        <dbReference type="Proteomes" id="UP000799779"/>
    </source>
</evidence>
<dbReference type="FunFam" id="2.60.40.150:FF:000004">
    <property type="entry name" value="RNA helicase, activating signal cointegrator 1"/>
    <property type="match status" value="1"/>
</dbReference>
<protein>
    <recommendedName>
        <fullName evidence="2">RNA helicase</fullName>
        <ecNumber evidence="2">3.6.4.13</ecNumber>
    </recommendedName>
</protein>
<keyword evidence="5" id="KW-0378">Hydrolase</keyword>
<dbReference type="CDD" id="cd18021">
    <property type="entry name" value="DEXHc_Brr2_2"/>
    <property type="match status" value="1"/>
</dbReference>
<dbReference type="InterPro" id="IPR035892">
    <property type="entry name" value="C2_domain_sf"/>
</dbReference>
<dbReference type="GO" id="GO:0016787">
    <property type="term" value="F:hydrolase activity"/>
    <property type="evidence" value="ECO:0007669"/>
    <property type="project" value="UniProtKB-KW"/>
</dbReference>
<dbReference type="GO" id="GO:0003724">
    <property type="term" value="F:RNA helicase activity"/>
    <property type="evidence" value="ECO:0007669"/>
    <property type="project" value="UniProtKB-EC"/>
</dbReference>
<dbReference type="SMART" id="SM00487">
    <property type="entry name" value="DEXDc"/>
    <property type="match status" value="2"/>
</dbReference>
<dbReference type="Pfam" id="PF00270">
    <property type="entry name" value="DEAD"/>
    <property type="match status" value="2"/>
</dbReference>
<feature type="region of interest" description="Disordered" evidence="10">
    <location>
        <begin position="187"/>
        <end position="278"/>
    </location>
</feature>
<keyword evidence="7" id="KW-0067">ATP-binding</keyword>
<dbReference type="SUPFAM" id="SSF158702">
    <property type="entry name" value="Sec63 N-terminal domain-like"/>
    <property type="match status" value="2"/>
</dbReference>
<dbReference type="Pfam" id="PF18149">
    <property type="entry name" value="Helicase_PWI"/>
    <property type="match status" value="1"/>
</dbReference>
<dbReference type="InterPro" id="IPR036388">
    <property type="entry name" value="WH-like_DNA-bd_sf"/>
</dbReference>
<feature type="compositionally biased region" description="Basic and acidic residues" evidence="10">
    <location>
        <begin position="199"/>
        <end position="219"/>
    </location>
</feature>
<dbReference type="InterPro" id="IPR014756">
    <property type="entry name" value="Ig_E-set"/>
</dbReference>
<dbReference type="Gene3D" id="1.10.150.20">
    <property type="entry name" value="5' to 3' exonuclease, C-terminal subdomain"/>
    <property type="match status" value="2"/>
</dbReference>
<dbReference type="EC" id="3.6.4.13" evidence="2"/>
<dbReference type="FunFam" id="1.10.10.10:FF:000012">
    <property type="entry name" value="U5 small nuclear ribonucleoprotein helicase"/>
    <property type="match status" value="1"/>
</dbReference>
<dbReference type="SUPFAM" id="SSF52540">
    <property type="entry name" value="P-loop containing nucleoside triphosphate hydrolases"/>
    <property type="match status" value="3"/>
</dbReference>
<evidence type="ECO:0000256" key="2">
    <source>
        <dbReference type="ARBA" id="ARBA00012552"/>
    </source>
</evidence>
<keyword evidence="8" id="KW-0539">Nucleus</keyword>
<comment type="catalytic activity">
    <reaction evidence="9">
        <text>ATP + H2O = ADP + phosphate + H(+)</text>
        <dbReference type="Rhea" id="RHEA:13065"/>
        <dbReference type="ChEBI" id="CHEBI:15377"/>
        <dbReference type="ChEBI" id="CHEBI:15378"/>
        <dbReference type="ChEBI" id="CHEBI:30616"/>
        <dbReference type="ChEBI" id="CHEBI:43474"/>
        <dbReference type="ChEBI" id="CHEBI:456216"/>
        <dbReference type="EC" id="3.6.4.13"/>
    </reaction>
</comment>
<dbReference type="FunFam" id="3.40.50.300:FF:000102">
    <property type="entry name" value="RNA helicase, activating signal cointegrator 1"/>
    <property type="match status" value="1"/>
</dbReference>
<dbReference type="InterPro" id="IPR050474">
    <property type="entry name" value="Hel308_SKI2-like"/>
</dbReference>
<dbReference type="InterPro" id="IPR057842">
    <property type="entry name" value="WH_MER3"/>
</dbReference>
<evidence type="ECO:0000259" key="11">
    <source>
        <dbReference type="PROSITE" id="PS51192"/>
    </source>
</evidence>
<dbReference type="GO" id="GO:0006397">
    <property type="term" value="P:mRNA processing"/>
    <property type="evidence" value="ECO:0007669"/>
    <property type="project" value="UniProtKB-ARBA"/>
</dbReference>
<keyword evidence="3" id="KW-0677">Repeat</keyword>
<dbReference type="FunFam" id="3.40.50.300:FF:000254">
    <property type="entry name" value="U5 small nuclear ribonucleoprotein helicase"/>
    <property type="match status" value="1"/>
</dbReference>
<comment type="subcellular location">
    <subcellularLocation>
        <location evidence="1">Nucleus</location>
    </subcellularLocation>
</comment>
<evidence type="ECO:0000256" key="8">
    <source>
        <dbReference type="ARBA" id="ARBA00023242"/>
    </source>
</evidence>
<dbReference type="GO" id="GO:0005634">
    <property type="term" value="C:nucleus"/>
    <property type="evidence" value="ECO:0007669"/>
    <property type="project" value="UniProtKB-SubCell"/>
</dbReference>
<name>A0A6A5WPL4_9PLEO</name>
<reference evidence="13" key="1">
    <citation type="journal article" date="2020" name="Stud. Mycol.">
        <title>101 Dothideomycetes genomes: a test case for predicting lifestyles and emergence of pathogens.</title>
        <authorList>
            <person name="Haridas S."/>
            <person name="Albert R."/>
            <person name="Binder M."/>
            <person name="Bloem J."/>
            <person name="Labutti K."/>
            <person name="Salamov A."/>
            <person name="Andreopoulos B."/>
            <person name="Baker S."/>
            <person name="Barry K."/>
            <person name="Bills G."/>
            <person name="Bluhm B."/>
            <person name="Cannon C."/>
            <person name="Castanera R."/>
            <person name="Culley D."/>
            <person name="Daum C."/>
            <person name="Ezra D."/>
            <person name="Gonzalez J."/>
            <person name="Henrissat B."/>
            <person name="Kuo A."/>
            <person name="Liang C."/>
            <person name="Lipzen A."/>
            <person name="Lutzoni F."/>
            <person name="Magnuson J."/>
            <person name="Mondo S."/>
            <person name="Nolan M."/>
            <person name="Ohm R."/>
            <person name="Pangilinan J."/>
            <person name="Park H.-J."/>
            <person name="Ramirez L."/>
            <person name="Alfaro M."/>
            <person name="Sun H."/>
            <person name="Tritt A."/>
            <person name="Yoshinaga Y."/>
            <person name="Zwiers L.-H."/>
            <person name="Turgeon B."/>
            <person name="Goodwin S."/>
            <person name="Spatafora J."/>
            <person name="Crous P."/>
            <person name="Grigoriev I."/>
        </authorList>
    </citation>
    <scope>NUCLEOTIDE SEQUENCE</scope>
    <source>
        <strain evidence="13">CBS 123094</strain>
    </source>
</reference>
<proteinExistence type="predicted"/>
<dbReference type="CDD" id="cd18019">
    <property type="entry name" value="DEXHc_Brr2_1"/>
    <property type="match status" value="1"/>
</dbReference>
<dbReference type="InterPro" id="IPR004179">
    <property type="entry name" value="Sec63-dom"/>
</dbReference>
<evidence type="ECO:0000256" key="5">
    <source>
        <dbReference type="ARBA" id="ARBA00022801"/>
    </source>
</evidence>
<feature type="region of interest" description="Disordered" evidence="10">
    <location>
        <begin position="2201"/>
        <end position="2235"/>
    </location>
</feature>
<evidence type="ECO:0000313" key="13">
    <source>
        <dbReference type="EMBL" id="KAF2002844.1"/>
    </source>
</evidence>
<dbReference type="PROSITE" id="PS51192">
    <property type="entry name" value="HELICASE_ATP_BIND_1"/>
    <property type="match status" value="2"/>
</dbReference>
<accession>A0A6A5WPL4</accession>
<dbReference type="FunFam" id="3.40.50.300:FF:000062">
    <property type="entry name" value="U5 small nuclear ribonucleoprotein helicase"/>
    <property type="match status" value="1"/>
</dbReference>
<dbReference type="SUPFAM" id="SSF81296">
    <property type="entry name" value="E set domains"/>
    <property type="match status" value="1"/>
</dbReference>
<evidence type="ECO:0000256" key="6">
    <source>
        <dbReference type="ARBA" id="ARBA00022806"/>
    </source>
</evidence>
<dbReference type="FunFam" id="1.10.150.20:FF:000004">
    <property type="entry name" value="U5 small nuclear ribonucleoprotein helicase"/>
    <property type="match status" value="1"/>
</dbReference>
<dbReference type="PANTHER" id="PTHR47961">
    <property type="entry name" value="DNA POLYMERASE THETA, PUTATIVE (AFU_ORTHOLOGUE AFUA_1G05260)-RELATED"/>
    <property type="match status" value="1"/>
</dbReference>
<dbReference type="PIRSF" id="PIRSF039073">
    <property type="entry name" value="BRR2"/>
    <property type="match status" value="1"/>
</dbReference>
<dbReference type="SUPFAM" id="SSF46785">
    <property type="entry name" value="Winged helix' DNA-binding domain"/>
    <property type="match status" value="1"/>
</dbReference>
<feature type="compositionally biased region" description="Acidic residues" evidence="10">
    <location>
        <begin position="189"/>
        <end position="198"/>
    </location>
</feature>
<dbReference type="Gene3D" id="2.60.40.150">
    <property type="entry name" value="C2 domain"/>
    <property type="match status" value="2"/>
</dbReference>
<dbReference type="PANTHER" id="PTHR47961:SF4">
    <property type="entry name" value="ACTIVATING SIGNAL COINTEGRATOR 1 COMPLEX SUBUNIT 3"/>
    <property type="match status" value="1"/>
</dbReference>
<feature type="compositionally biased region" description="Acidic residues" evidence="10">
    <location>
        <begin position="2205"/>
        <end position="2235"/>
    </location>
</feature>
<evidence type="ECO:0000256" key="4">
    <source>
        <dbReference type="ARBA" id="ARBA00022741"/>
    </source>
</evidence>
<evidence type="ECO:0000256" key="10">
    <source>
        <dbReference type="SAM" id="MobiDB-lite"/>
    </source>
</evidence>
<dbReference type="FunFam" id="1.10.3380.10:FF:000001">
    <property type="entry name" value="U5 small nuclear ribonucleoprotein helicase"/>
    <property type="match status" value="1"/>
</dbReference>
<dbReference type="EMBL" id="ML977575">
    <property type="protein sequence ID" value="KAF2002844.1"/>
    <property type="molecule type" value="Genomic_DNA"/>
</dbReference>
<dbReference type="PROSITE" id="PS51194">
    <property type="entry name" value="HELICASE_CTER"/>
    <property type="match status" value="1"/>
</dbReference>
<dbReference type="SMART" id="SM00973">
    <property type="entry name" value="Sec63"/>
    <property type="match status" value="2"/>
</dbReference>
<dbReference type="InterPro" id="IPR001650">
    <property type="entry name" value="Helicase_C-like"/>
</dbReference>
<dbReference type="GO" id="GO:0003676">
    <property type="term" value="F:nucleic acid binding"/>
    <property type="evidence" value="ECO:0007669"/>
    <property type="project" value="InterPro"/>
</dbReference>
<dbReference type="Pfam" id="PF00271">
    <property type="entry name" value="Helicase_C"/>
    <property type="match status" value="1"/>
</dbReference>